<feature type="transmembrane region" description="Helical" evidence="10">
    <location>
        <begin position="163"/>
        <end position="181"/>
    </location>
</feature>
<reference evidence="11 12" key="1">
    <citation type="submission" date="2020-07" db="EMBL/GenBank/DDBJ databases">
        <title>Genomic Encyclopedia of Type Strains, Phase IV (KMG-V): Genome sequencing to study the core and pangenomes of soil and plant-associated prokaryotes.</title>
        <authorList>
            <person name="Whitman W."/>
        </authorList>
    </citation>
    <scope>NUCLEOTIDE SEQUENCE [LARGE SCALE GENOMIC DNA]</scope>
    <source>
        <strain evidence="11 12">RH2WT43</strain>
    </source>
</reference>
<dbReference type="PANTHER" id="PTHR12468">
    <property type="entry name" value="GPI MANNOSYLTRANSFERASE 2"/>
    <property type="match status" value="1"/>
</dbReference>
<keyword evidence="9 10" id="KW-0472">Membrane</keyword>
<feature type="transmembrane region" description="Helical" evidence="10">
    <location>
        <begin position="328"/>
        <end position="353"/>
    </location>
</feature>
<dbReference type="Proteomes" id="UP000550401">
    <property type="component" value="Unassembled WGS sequence"/>
</dbReference>
<keyword evidence="7" id="KW-0256">Endoplasmic reticulum</keyword>
<protein>
    <recommendedName>
        <fullName evidence="13">Mannosyltransferase PIG-V</fullName>
    </recommendedName>
</protein>
<dbReference type="Pfam" id="PF04188">
    <property type="entry name" value="Mannosyl_trans2"/>
    <property type="match status" value="1"/>
</dbReference>
<dbReference type="PANTHER" id="PTHR12468:SF2">
    <property type="entry name" value="GPI MANNOSYLTRANSFERASE 2"/>
    <property type="match status" value="1"/>
</dbReference>
<comment type="subcellular location">
    <subcellularLocation>
        <location evidence="1">Endoplasmic reticulum membrane</location>
        <topology evidence="1">Multi-pass membrane protein</topology>
    </subcellularLocation>
</comment>
<evidence type="ECO:0000256" key="10">
    <source>
        <dbReference type="SAM" id="Phobius"/>
    </source>
</evidence>
<keyword evidence="8 10" id="KW-1133">Transmembrane helix</keyword>
<evidence type="ECO:0000256" key="9">
    <source>
        <dbReference type="ARBA" id="ARBA00023136"/>
    </source>
</evidence>
<dbReference type="RefSeq" id="WP_182531620.1">
    <property type="nucleotide sequence ID" value="NZ_JACGXL010000004.1"/>
</dbReference>
<keyword evidence="6 10" id="KW-0812">Transmembrane</keyword>
<evidence type="ECO:0000313" key="11">
    <source>
        <dbReference type="EMBL" id="MBA8888576.1"/>
    </source>
</evidence>
<evidence type="ECO:0000256" key="2">
    <source>
        <dbReference type="ARBA" id="ARBA00004687"/>
    </source>
</evidence>
<dbReference type="GO" id="GO:0031501">
    <property type="term" value="C:mannosyltransferase complex"/>
    <property type="evidence" value="ECO:0007669"/>
    <property type="project" value="TreeGrafter"/>
</dbReference>
<dbReference type="InterPro" id="IPR007315">
    <property type="entry name" value="PIG-V/Gpi18"/>
</dbReference>
<dbReference type="GO" id="GO:0016020">
    <property type="term" value="C:membrane"/>
    <property type="evidence" value="ECO:0007669"/>
    <property type="project" value="GOC"/>
</dbReference>
<evidence type="ECO:0008006" key="13">
    <source>
        <dbReference type="Google" id="ProtNLM"/>
    </source>
</evidence>
<organism evidence="11 12">
    <name type="scientific">Dokdonella fugitiva</name>
    <dbReference type="NCBI Taxonomy" id="328517"/>
    <lineage>
        <taxon>Bacteria</taxon>
        <taxon>Pseudomonadati</taxon>
        <taxon>Pseudomonadota</taxon>
        <taxon>Gammaproteobacteria</taxon>
        <taxon>Lysobacterales</taxon>
        <taxon>Rhodanobacteraceae</taxon>
        <taxon>Dokdonella</taxon>
    </lineage>
</organism>
<gene>
    <name evidence="11" type="ORF">FHW12_002809</name>
</gene>
<proteinExistence type="predicted"/>
<keyword evidence="12" id="KW-1185">Reference proteome</keyword>
<comment type="caution">
    <text evidence="11">The sequence shown here is derived from an EMBL/GenBank/DDBJ whole genome shotgun (WGS) entry which is preliminary data.</text>
</comment>
<keyword evidence="4" id="KW-0328">Glycosyltransferase</keyword>
<dbReference type="UniPathway" id="UPA00196"/>
<dbReference type="GO" id="GO:0004376">
    <property type="term" value="F:GPI mannosyltransferase activity"/>
    <property type="evidence" value="ECO:0007669"/>
    <property type="project" value="InterPro"/>
</dbReference>
<evidence type="ECO:0000256" key="5">
    <source>
        <dbReference type="ARBA" id="ARBA00022679"/>
    </source>
</evidence>
<evidence type="ECO:0000256" key="3">
    <source>
        <dbReference type="ARBA" id="ARBA00022502"/>
    </source>
</evidence>
<evidence type="ECO:0000256" key="4">
    <source>
        <dbReference type="ARBA" id="ARBA00022676"/>
    </source>
</evidence>
<keyword evidence="3" id="KW-0337">GPI-anchor biosynthesis</keyword>
<evidence type="ECO:0000256" key="7">
    <source>
        <dbReference type="ARBA" id="ARBA00022824"/>
    </source>
</evidence>
<feature type="transmembrane region" description="Helical" evidence="10">
    <location>
        <begin position="240"/>
        <end position="260"/>
    </location>
</feature>
<evidence type="ECO:0000313" key="12">
    <source>
        <dbReference type="Proteomes" id="UP000550401"/>
    </source>
</evidence>
<dbReference type="GO" id="GO:0000009">
    <property type="term" value="F:alpha-1,6-mannosyltransferase activity"/>
    <property type="evidence" value="ECO:0007669"/>
    <property type="project" value="InterPro"/>
</dbReference>
<evidence type="ECO:0000256" key="8">
    <source>
        <dbReference type="ARBA" id="ARBA00022989"/>
    </source>
</evidence>
<name>A0A839F1W0_9GAMM</name>
<feature type="transmembrane region" description="Helical" evidence="10">
    <location>
        <begin position="25"/>
        <end position="44"/>
    </location>
</feature>
<sequence>MNALAMPLPYARSLGEAGWLRSLRVALFAFALSRGVIFAVWLLATQLQLGYPPGREQLAMPSAQVGAHELAHTLRDFALYNDGGWYATIVEHGYEERAFDTTRPANWAFFPLHPLLWRALADVIGDVRVAGMLLANLAFLAALVVLHRLALALGREPPAAERAVLALALFPVSYFGALPWSEALFLLVSAGAFLAALRGRWGWVAVLLALASATRLAGLFLLPALALWMWPRRRMLPREAWLALACAPLGLLAFMAELHAATGNALAFSGIQHAWGRHPTWPLMPFVDVLQQPRLAIEDWNFRYLNLAAALGGIAACVALWRRREPSLALFLALGLLAPLATGTLMSLARYLFGLFPLALVLADATANRSVERGWFAVSTALLALMSAAFALKMTFAGA</sequence>
<comment type="pathway">
    <text evidence="2">Glycolipid biosynthesis; glycosylphosphatidylinositol-anchor biosynthesis.</text>
</comment>
<keyword evidence="5" id="KW-0808">Transferase</keyword>
<accession>A0A839F1W0</accession>
<evidence type="ECO:0000256" key="1">
    <source>
        <dbReference type="ARBA" id="ARBA00004477"/>
    </source>
</evidence>
<feature type="transmembrane region" description="Helical" evidence="10">
    <location>
        <begin position="302"/>
        <end position="321"/>
    </location>
</feature>
<dbReference type="AlphaFoldDB" id="A0A839F1W0"/>
<feature type="transmembrane region" description="Helical" evidence="10">
    <location>
        <begin position="129"/>
        <end position="151"/>
    </location>
</feature>
<evidence type="ECO:0000256" key="6">
    <source>
        <dbReference type="ARBA" id="ARBA00022692"/>
    </source>
</evidence>
<dbReference type="GO" id="GO:0006506">
    <property type="term" value="P:GPI anchor biosynthetic process"/>
    <property type="evidence" value="ECO:0007669"/>
    <property type="project" value="UniProtKB-UniPathway"/>
</dbReference>
<dbReference type="EMBL" id="JACGXL010000004">
    <property type="protein sequence ID" value="MBA8888576.1"/>
    <property type="molecule type" value="Genomic_DNA"/>
</dbReference>
<feature type="transmembrane region" description="Helical" evidence="10">
    <location>
        <begin position="201"/>
        <end position="228"/>
    </location>
</feature>
<feature type="transmembrane region" description="Helical" evidence="10">
    <location>
        <begin position="373"/>
        <end position="392"/>
    </location>
</feature>